<dbReference type="Pfam" id="PF01512">
    <property type="entry name" value="Complex1_51K"/>
    <property type="match status" value="1"/>
</dbReference>
<dbReference type="PANTHER" id="PTHR43578:SF3">
    <property type="entry name" value="NADH-QUINONE OXIDOREDUCTASE SUBUNIT F"/>
    <property type="match status" value="1"/>
</dbReference>
<evidence type="ECO:0000256" key="1">
    <source>
        <dbReference type="ARBA" id="ARBA00001917"/>
    </source>
</evidence>
<keyword evidence="4" id="KW-0479">Metal-binding</keyword>
<proteinExistence type="inferred from homology"/>
<dbReference type="InterPro" id="IPR011538">
    <property type="entry name" value="Nuo51_FMN-bd"/>
</dbReference>
<keyword evidence="5" id="KW-0408">Iron</keyword>
<feature type="domain" description="NADH-ubiquinone oxidoreductase 51kDa subunit iron-sulphur binding" evidence="7">
    <location>
        <begin position="475"/>
        <end position="520"/>
    </location>
</feature>
<accession>A0A7H9BH79</accession>
<dbReference type="KEGG" id="chiz:HQ393_06285"/>
<comment type="similarity">
    <text evidence="2">Belongs to the complex I 51 kDa subunit family.</text>
</comment>
<reference evidence="8 9" key="1">
    <citation type="submission" date="2020-07" db="EMBL/GenBank/DDBJ databases">
        <title>Complete genome sequence of Chitinibacter sp. 2T18.</title>
        <authorList>
            <person name="Bae J.-W."/>
            <person name="Choi J.-W."/>
        </authorList>
    </citation>
    <scope>NUCLEOTIDE SEQUENCE [LARGE SCALE GENOMIC DNA]</scope>
    <source>
        <strain evidence="8 9">2T18</strain>
    </source>
</reference>
<dbReference type="SMART" id="SM00928">
    <property type="entry name" value="NADH_4Fe-4S"/>
    <property type="match status" value="1"/>
</dbReference>
<dbReference type="InterPro" id="IPR041921">
    <property type="entry name" value="NuoE_N"/>
</dbReference>
<dbReference type="Gene3D" id="3.40.50.11540">
    <property type="entry name" value="NADH-ubiquinone oxidoreductase 51kDa subunit"/>
    <property type="match status" value="1"/>
</dbReference>
<evidence type="ECO:0000256" key="2">
    <source>
        <dbReference type="ARBA" id="ARBA00007523"/>
    </source>
</evidence>
<comment type="cofactor">
    <cofactor evidence="1">
        <name>FMN</name>
        <dbReference type="ChEBI" id="CHEBI:58210"/>
    </cofactor>
</comment>
<dbReference type="SUPFAM" id="SSF142984">
    <property type="entry name" value="Nqo1 middle domain-like"/>
    <property type="match status" value="1"/>
</dbReference>
<evidence type="ECO:0000256" key="3">
    <source>
        <dbReference type="ARBA" id="ARBA00022485"/>
    </source>
</evidence>
<sequence length="617" mass="67254">MQAAINYQRINTLLDAHQRNPLQLVQILIAIQHEYGGIPAALRDYIAKALNVPLTQVHGVVEFYHFLSTARLGKYRIYVSDNITDRMLGNEAIMQTLLTELAVERSKPRTDGRVFVDYTSCTGLCDQGPALLINGRPITRLNTELAKAIAQKINADQPLDSWPSNWFQVEESLRVAGPVLASRIEPGRALQAALAMGPERFLKQVDLSGLRGRGGAGFRTALKWRVSRDAPGKAHYVICNADEGEPGTFKDRTLLTRFADAVFEGMTLGAYVIGAQQGFLYLRAEYAFLYPHLVATLARRRAERLLGKGILGQDFDFDIDIHLGAGAYVAGEESALIESLEGKRAVPRTRPPYTATHGYLNQPSICNNVETYVKTALIAIHGASWFLESGTRHSPGTKLLSVSGDVARPGIYEYPFGVSVQTILDASGASNTQAVQVGGPSGTCITPIEFSRSISFEDLSTGGSFMVFNQSRDMLRVVQNFTHFFAGESCGFCSPCRIGTQLLKQSIDKIVSGSATTRELSDIAETANCIKTMSHCGLGQTAANPLLDTLKRMRPIYEARLTSLDFVPGFDLDGALVTARQLSQRNDAQAHLGQICDENGCLINTSSDQSPSRGPTS</sequence>
<gene>
    <name evidence="8" type="ORF">HQ393_06285</name>
</gene>
<dbReference type="Proteomes" id="UP000509597">
    <property type="component" value="Chromosome"/>
</dbReference>
<dbReference type="InterPro" id="IPR037225">
    <property type="entry name" value="Nuo51_FMN-bd_sf"/>
</dbReference>
<dbReference type="PANTHER" id="PTHR43578">
    <property type="entry name" value="NADH-QUINONE OXIDOREDUCTASE SUBUNIT F"/>
    <property type="match status" value="1"/>
</dbReference>
<dbReference type="Gene3D" id="1.10.10.1590">
    <property type="entry name" value="NADH-quinone oxidoreductase subunit E"/>
    <property type="match status" value="1"/>
</dbReference>
<dbReference type="AlphaFoldDB" id="A0A7H9BH79"/>
<dbReference type="SUPFAM" id="SSF142019">
    <property type="entry name" value="Nqo1 FMN-binding domain-like"/>
    <property type="match status" value="1"/>
</dbReference>
<organism evidence="8 9">
    <name type="scientific">Chitinibacter bivalviorum</name>
    <dbReference type="NCBI Taxonomy" id="2739434"/>
    <lineage>
        <taxon>Bacteria</taxon>
        <taxon>Pseudomonadati</taxon>
        <taxon>Pseudomonadota</taxon>
        <taxon>Betaproteobacteria</taxon>
        <taxon>Neisseriales</taxon>
        <taxon>Chitinibacteraceae</taxon>
        <taxon>Chitinibacter</taxon>
    </lineage>
</organism>
<dbReference type="GO" id="GO:0046872">
    <property type="term" value="F:metal ion binding"/>
    <property type="evidence" value="ECO:0007669"/>
    <property type="project" value="UniProtKB-KW"/>
</dbReference>
<name>A0A7H9BH79_9NEIS</name>
<evidence type="ECO:0000313" key="8">
    <source>
        <dbReference type="EMBL" id="QLG87899.1"/>
    </source>
</evidence>
<dbReference type="Gene3D" id="3.10.20.600">
    <property type="match status" value="1"/>
</dbReference>
<dbReference type="SUPFAM" id="SSF52833">
    <property type="entry name" value="Thioredoxin-like"/>
    <property type="match status" value="1"/>
</dbReference>
<dbReference type="RefSeq" id="WP_179357979.1">
    <property type="nucleotide sequence ID" value="NZ_CP058627.1"/>
</dbReference>
<dbReference type="Gene3D" id="3.40.30.10">
    <property type="entry name" value="Glutaredoxin"/>
    <property type="match status" value="1"/>
</dbReference>
<dbReference type="GO" id="GO:0051539">
    <property type="term" value="F:4 iron, 4 sulfur cluster binding"/>
    <property type="evidence" value="ECO:0007669"/>
    <property type="project" value="UniProtKB-KW"/>
</dbReference>
<evidence type="ECO:0000259" key="7">
    <source>
        <dbReference type="SMART" id="SM00928"/>
    </source>
</evidence>
<evidence type="ECO:0000256" key="4">
    <source>
        <dbReference type="ARBA" id="ARBA00022723"/>
    </source>
</evidence>
<evidence type="ECO:0000256" key="6">
    <source>
        <dbReference type="ARBA" id="ARBA00023014"/>
    </source>
</evidence>
<dbReference type="PROSITE" id="PS00645">
    <property type="entry name" value="COMPLEX1_51K_2"/>
    <property type="match status" value="1"/>
</dbReference>
<dbReference type="Pfam" id="PF10589">
    <property type="entry name" value="NADH_4Fe-4S"/>
    <property type="match status" value="1"/>
</dbReference>
<dbReference type="GO" id="GO:0010181">
    <property type="term" value="F:FMN binding"/>
    <property type="evidence" value="ECO:0007669"/>
    <property type="project" value="InterPro"/>
</dbReference>
<evidence type="ECO:0000313" key="9">
    <source>
        <dbReference type="Proteomes" id="UP000509597"/>
    </source>
</evidence>
<dbReference type="GO" id="GO:0008137">
    <property type="term" value="F:NADH dehydrogenase (ubiquinone) activity"/>
    <property type="evidence" value="ECO:0007669"/>
    <property type="project" value="InterPro"/>
</dbReference>
<keyword evidence="9" id="KW-1185">Reference proteome</keyword>
<dbReference type="EMBL" id="CP058627">
    <property type="protein sequence ID" value="QLG87899.1"/>
    <property type="molecule type" value="Genomic_DNA"/>
</dbReference>
<dbReference type="Gene3D" id="1.20.1440.230">
    <property type="entry name" value="NADH-ubiquinone oxidoreductase 51kDa subunit, iron-sulphur binding domain"/>
    <property type="match status" value="1"/>
</dbReference>
<protein>
    <submittedName>
        <fullName evidence="8">NAD(P)H-dependent oxidoreductase subunit E</fullName>
    </submittedName>
</protein>
<dbReference type="InterPro" id="IPR001949">
    <property type="entry name" value="NADH-UbQ_OxRdtase_51kDa_CS"/>
</dbReference>
<dbReference type="SUPFAM" id="SSF140490">
    <property type="entry name" value="Nqo1C-terminal domain-like"/>
    <property type="match status" value="1"/>
</dbReference>
<dbReference type="InterPro" id="IPR037207">
    <property type="entry name" value="Nuop51_4Fe4S-bd_sf"/>
</dbReference>
<dbReference type="Pfam" id="PF01257">
    <property type="entry name" value="2Fe-2S_thioredx"/>
    <property type="match status" value="1"/>
</dbReference>
<dbReference type="InterPro" id="IPR036249">
    <property type="entry name" value="Thioredoxin-like_sf"/>
</dbReference>
<dbReference type="InterPro" id="IPR019575">
    <property type="entry name" value="Nuop51_4Fe4S-bd"/>
</dbReference>
<keyword evidence="6" id="KW-0411">Iron-sulfur</keyword>
<keyword evidence="3" id="KW-0004">4Fe-4S</keyword>
<evidence type="ECO:0000256" key="5">
    <source>
        <dbReference type="ARBA" id="ARBA00023004"/>
    </source>
</evidence>